<dbReference type="RefSeq" id="WP_132686823.1">
    <property type="nucleotide sequence ID" value="NZ_SMLA01000106.1"/>
</dbReference>
<dbReference type="InterPro" id="IPR042070">
    <property type="entry name" value="PucR_C-HTH_sf"/>
</dbReference>
<dbReference type="Pfam" id="PF17853">
    <property type="entry name" value="GGDEF_2"/>
    <property type="match status" value="1"/>
</dbReference>
<feature type="domain" description="Purine catabolism PurC-like" evidence="3">
    <location>
        <begin position="7"/>
        <end position="128"/>
    </location>
</feature>
<evidence type="ECO:0000259" key="5">
    <source>
        <dbReference type="Pfam" id="PF17853"/>
    </source>
</evidence>
<protein>
    <submittedName>
        <fullName evidence="6">PucR family transcriptional regulator</fullName>
    </submittedName>
</protein>
<evidence type="ECO:0000313" key="7">
    <source>
        <dbReference type="Proteomes" id="UP000294723"/>
    </source>
</evidence>
<dbReference type="EMBL" id="SMLA01000106">
    <property type="protein sequence ID" value="TDD80035.1"/>
    <property type="molecule type" value="Genomic_DNA"/>
</dbReference>
<dbReference type="InterPro" id="IPR025736">
    <property type="entry name" value="PucR_C-HTH_dom"/>
</dbReference>
<dbReference type="PANTHER" id="PTHR33744">
    <property type="entry name" value="CARBOHYDRATE DIACID REGULATOR"/>
    <property type="match status" value="1"/>
</dbReference>
<dbReference type="Pfam" id="PF07905">
    <property type="entry name" value="PucR"/>
    <property type="match status" value="1"/>
</dbReference>
<proteinExistence type="inferred from homology"/>
<sequence>MALTLREVLDLPAVSRGRPRVRAGSGRLNIPVRWVHVSELPNVAGTLSGGDLVLSIGVVLAEPDTDLRAYVESLRSSGAAGLVVELGRHVQRLPDTLVQAARAHELPLVELQESVRFVEITQTVHAQVVNAQYERLRASYEAHRLLGSLGVEGAPIDEILHRCAQLTGRPVVLEDLAHRAMASAGELPVQDVLRDWSSRSRQVPTGPASTVGGPERWLSTPVGPRKRHWGRLVVPTRVDADEAEDVQLVLELTAEAVTVAGLVTDTDTEGLSATKLIRDVFSGHAADAATIRARALALGFATEGSMSVTVVRGNGRGRTADAALVTAVTRAARSVQRAALVGRIREQMIAVLFDCTSSSDAFELPEQLADALGDDVAAAIGAGSEPAGWAGLAAVLTEAEHVATVAPGAPPGAKPTVSRSRDLGLRSLLWQLREDSRLLSFVEGWLGPVLALGEDKREEVLRTLEAYLRHNGVMAEFARDIHLSRAAAYGRIRSTEQLLQHDLTDPEERTAIHVALIAYRQANRLS</sequence>
<dbReference type="Pfam" id="PF13556">
    <property type="entry name" value="HTH_30"/>
    <property type="match status" value="1"/>
</dbReference>
<evidence type="ECO:0000256" key="1">
    <source>
        <dbReference type="ARBA" id="ARBA00006754"/>
    </source>
</evidence>
<dbReference type="InterPro" id="IPR041522">
    <property type="entry name" value="CdaR_GGDEF"/>
</dbReference>
<evidence type="ECO:0000259" key="3">
    <source>
        <dbReference type="Pfam" id="PF07905"/>
    </source>
</evidence>
<keyword evidence="7" id="KW-1185">Reference proteome</keyword>
<feature type="domain" description="CdaR GGDEF-like" evidence="5">
    <location>
        <begin position="283"/>
        <end position="404"/>
    </location>
</feature>
<evidence type="ECO:0000256" key="2">
    <source>
        <dbReference type="SAM" id="MobiDB-lite"/>
    </source>
</evidence>
<name>A0A4R5B478_9PSEU</name>
<dbReference type="InterPro" id="IPR051448">
    <property type="entry name" value="CdaR-like_regulators"/>
</dbReference>
<gene>
    <name evidence="6" type="ORF">E1202_30775</name>
</gene>
<organism evidence="6 7">
    <name type="scientific">Saccharopolyspora karakumensis</name>
    <dbReference type="NCBI Taxonomy" id="2530386"/>
    <lineage>
        <taxon>Bacteria</taxon>
        <taxon>Bacillati</taxon>
        <taxon>Actinomycetota</taxon>
        <taxon>Actinomycetes</taxon>
        <taxon>Pseudonocardiales</taxon>
        <taxon>Pseudonocardiaceae</taxon>
        <taxon>Saccharopolyspora</taxon>
    </lineage>
</organism>
<dbReference type="Gene3D" id="1.10.10.2840">
    <property type="entry name" value="PucR C-terminal helix-turn-helix domain"/>
    <property type="match status" value="1"/>
</dbReference>
<dbReference type="AlphaFoldDB" id="A0A4R5B478"/>
<comment type="caution">
    <text evidence="6">The sequence shown here is derived from an EMBL/GenBank/DDBJ whole genome shotgun (WGS) entry which is preliminary data.</text>
</comment>
<evidence type="ECO:0000313" key="6">
    <source>
        <dbReference type="EMBL" id="TDD80035.1"/>
    </source>
</evidence>
<feature type="domain" description="PucR C-terminal helix-turn-helix" evidence="4">
    <location>
        <begin position="461"/>
        <end position="518"/>
    </location>
</feature>
<feature type="region of interest" description="Disordered" evidence="2">
    <location>
        <begin position="200"/>
        <end position="222"/>
    </location>
</feature>
<dbReference type="PANTHER" id="PTHR33744:SF1">
    <property type="entry name" value="DNA-BINDING TRANSCRIPTIONAL ACTIVATOR ADER"/>
    <property type="match status" value="1"/>
</dbReference>
<dbReference type="InterPro" id="IPR012914">
    <property type="entry name" value="PucR_dom"/>
</dbReference>
<comment type="similarity">
    <text evidence="1">Belongs to the CdaR family.</text>
</comment>
<evidence type="ECO:0000259" key="4">
    <source>
        <dbReference type="Pfam" id="PF13556"/>
    </source>
</evidence>
<reference evidence="6 7" key="1">
    <citation type="submission" date="2019-03" db="EMBL/GenBank/DDBJ databases">
        <title>Draft genome sequences of novel Actinobacteria.</title>
        <authorList>
            <person name="Sahin N."/>
            <person name="Ay H."/>
            <person name="Saygin H."/>
        </authorList>
    </citation>
    <scope>NUCLEOTIDE SEQUENCE [LARGE SCALE GENOMIC DNA]</scope>
    <source>
        <strain evidence="6 7">5K548</strain>
    </source>
</reference>
<accession>A0A4R5B478</accession>
<dbReference type="Proteomes" id="UP000294723">
    <property type="component" value="Unassembled WGS sequence"/>
</dbReference>